<evidence type="ECO:0000313" key="2">
    <source>
        <dbReference type="EMBL" id="EDV35679.1"/>
    </source>
</evidence>
<dbReference type="PANTHER" id="PTHR20977:SF0">
    <property type="entry name" value="AT13385P-RELATED"/>
    <property type="match status" value="1"/>
</dbReference>
<dbReference type="OrthoDB" id="7812215at2759"/>
<evidence type="ECO:0000313" key="3">
    <source>
        <dbReference type="Proteomes" id="UP000007801"/>
    </source>
</evidence>
<dbReference type="Pfam" id="PF07248">
    <property type="entry name" value="DUF1431"/>
    <property type="match status" value="1"/>
</dbReference>
<dbReference type="SMART" id="SM00689">
    <property type="entry name" value="DM6"/>
    <property type="match status" value="1"/>
</dbReference>
<dbReference type="HOGENOM" id="CLU_079998_0_0_1"/>
<dbReference type="PhylomeDB" id="B3MFZ7"/>
<dbReference type="STRING" id="7217.B3MFZ7"/>
<sequence>MFVTRRTVGNMPSTLIMSFNNTIRSKSDYPMPKPRKDLKKLKSPDVTKRDPADICWMAMRRTEFKCRSDPEFSVHSFINTSKLCLADPCYDRFPAMDSIYYEPSDKLNREYQRTWKECIVKTPKRKPVCTHKPVEFKRRPRKNLSYGTCKPSAEGSRSLGLAACKRLQKSSCPKLQLPRCKPALSGKCYAGRSMLPCIRRKTKYPCYSECDKAKSPHLPPVECFCIRPQPSTCTVWNHYRMKKS</sequence>
<feature type="region of interest" description="Disordered" evidence="1">
    <location>
        <begin position="26"/>
        <end position="45"/>
    </location>
</feature>
<dbReference type="eggNOG" id="ENOG502TAPN">
    <property type="taxonomic scope" value="Eukaryota"/>
</dbReference>
<name>B3MFZ7_DROAN</name>
<evidence type="ECO:0000256" key="1">
    <source>
        <dbReference type="SAM" id="MobiDB-lite"/>
    </source>
</evidence>
<proteinExistence type="predicted"/>
<dbReference type="InterPro" id="IPR006611">
    <property type="entry name" value="DUF1431_DROsp"/>
</dbReference>
<dbReference type="PANTHER" id="PTHR20977">
    <property type="entry name" value="AT13385P-RELATED"/>
    <property type="match status" value="1"/>
</dbReference>
<keyword evidence="3" id="KW-1185">Reference proteome</keyword>
<dbReference type="AlphaFoldDB" id="B3MFZ7"/>
<accession>B3MFZ7</accession>
<reference evidence="2 3" key="1">
    <citation type="journal article" date="2007" name="Nature">
        <title>Evolution of genes and genomes on the Drosophila phylogeny.</title>
        <authorList>
            <consortium name="Drosophila 12 Genomes Consortium"/>
            <person name="Clark A.G."/>
            <person name="Eisen M.B."/>
            <person name="Smith D.R."/>
            <person name="Bergman C.M."/>
            <person name="Oliver B."/>
            <person name="Markow T.A."/>
            <person name="Kaufman T.C."/>
            <person name="Kellis M."/>
            <person name="Gelbart W."/>
            <person name="Iyer V.N."/>
            <person name="Pollard D.A."/>
            <person name="Sackton T.B."/>
            <person name="Larracuente A.M."/>
            <person name="Singh N.D."/>
            <person name="Abad J.P."/>
            <person name="Abt D.N."/>
            <person name="Adryan B."/>
            <person name="Aguade M."/>
            <person name="Akashi H."/>
            <person name="Anderson W.W."/>
            <person name="Aquadro C.F."/>
            <person name="Ardell D.H."/>
            <person name="Arguello R."/>
            <person name="Artieri C.G."/>
            <person name="Barbash D.A."/>
            <person name="Barker D."/>
            <person name="Barsanti P."/>
            <person name="Batterham P."/>
            <person name="Batzoglou S."/>
            <person name="Begun D."/>
            <person name="Bhutkar A."/>
            <person name="Blanco E."/>
            <person name="Bosak S.A."/>
            <person name="Bradley R.K."/>
            <person name="Brand A.D."/>
            <person name="Brent M.R."/>
            <person name="Brooks A.N."/>
            <person name="Brown R.H."/>
            <person name="Butlin R.K."/>
            <person name="Caggese C."/>
            <person name="Calvi B.R."/>
            <person name="Bernardo de Carvalho A."/>
            <person name="Caspi A."/>
            <person name="Castrezana S."/>
            <person name="Celniker S.E."/>
            <person name="Chang J.L."/>
            <person name="Chapple C."/>
            <person name="Chatterji S."/>
            <person name="Chinwalla A."/>
            <person name="Civetta A."/>
            <person name="Clifton S.W."/>
            <person name="Comeron J.M."/>
            <person name="Costello J.C."/>
            <person name="Coyne J.A."/>
            <person name="Daub J."/>
            <person name="David R.G."/>
            <person name="Delcher A.L."/>
            <person name="Delehaunty K."/>
            <person name="Do C.B."/>
            <person name="Ebling H."/>
            <person name="Edwards K."/>
            <person name="Eickbush T."/>
            <person name="Evans J.D."/>
            <person name="Filipski A."/>
            <person name="Findeiss S."/>
            <person name="Freyhult E."/>
            <person name="Fulton L."/>
            <person name="Fulton R."/>
            <person name="Garcia A.C."/>
            <person name="Gardiner A."/>
            <person name="Garfield D.A."/>
            <person name="Garvin B.E."/>
            <person name="Gibson G."/>
            <person name="Gilbert D."/>
            <person name="Gnerre S."/>
            <person name="Godfrey J."/>
            <person name="Good R."/>
            <person name="Gotea V."/>
            <person name="Gravely B."/>
            <person name="Greenberg A.J."/>
            <person name="Griffiths-Jones S."/>
            <person name="Gross S."/>
            <person name="Guigo R."/>
            <person name="Gustafson E.A."/>
            <person name="Haerty W."/>
            <person name="Hahn M.W."/>
            <person name="Halligan D.L."/>
            <person name="Halpern A.L."/>
            <person name="Halter G.M."/>
            <person name="Han M.V."/>
            <person name="Heger A."/>
            <person name="Hillier L."/>
            <person name="Hinrichs A.S."/>
            <person name="Holmes I."/>
            <person name="Hoskins R.A."/>
            <person name="Hubisz M.J."/>
            <person name="Hultmark D."/>
            <person name="Huntley M.A."/>
            <person name="Jaffe D.B."/>
            <person name="Jagadeeshan S."/>
            <person name="Jeck W.R."/>
            <person name="Johnson J."/>
            <person name="Jones C.D."/>
            <person name="Jordan W.C."/>
            <person name="Karpen G.H."/>
            <person name="Kataoka E."/>
            <person name="Keightley P.D."/>
            <person name="Kheradpour P."/>
            <person name="Kirkness E.F."/>
            <person name="Koerich L.B."/>
            <person name="Kristiansen K."/>
            <person name="Kudrna D."/>
            <person name="Kulathinal R.J."/>
            <person name="Kumar S."/>
            <person name="Kwok R."/>
            <person name="Lander E."/>
            <person name="Langley C.H."/>
            <person name="Lapoint R."/>
            <person name="Lazzaro B.P."/>
            <person name="Lee S.J."/>
            <person name="Levesque L."/>
            <person name="Li R."/>
            <person name="Lin C.F."/>
            <person name="Lin M.F."/>
            <person name="Lindblad-Toh K."/>
            <person name="Llopart A."/>
            <person name="Long M."/>
            <person name="Low L."/>
            <person name="Lozovsky E."/>
            <person name="Lu J."/>
            <person name="Luo M."/>
            <person name="Machado C.A."/>
            <person name="Makalowski W."/>
            <person name="Marzo M."/>
            <person name="Matsuda M."/>
            <person name="Matzkin L."/>
            <person name="McAllister B."/>
            <person name="McBride C.S."/>
            <person name="McKernan B."/>
            <person name="McKernan K."/>
            <person name="Mendez-Lago M."/>
            <person name="Minx P."/>
            <person name="Mollenhauer M.U."/>
            <person name="Montooth K."/>
            <person name="Mount S.M."/>
            <person name="Mu X."/>
            <person name="Myers E."/>
            <person name="Negre B."/>
            <person name="Newfeld S."/>
            <person name="Nielsen R."/>
            <person name="Noor M.A."/>
            <person name="O'Grady P."/>
            <person name="Pachter L."/>
            <person name="Papaceit M."/>
            <person name="Parisi M.J."/>
            <person name="Parisi M."/>
            <person name="Parts L."/>
            <person name="Pedersen J.S."/>
            <person name="Pesole G."/>
            <person name="Phillippy A.M."/>
            <person name="Ponting C.P."/>
            <person name="Pop M."/>
            <person name="Porcelli D."/>
            <person name="Powell J.R."/>
            <person name="Prohaska S."/>
            <person name="Pruitt K."/>
            <person name="Puig M."/>
            <person name="Quesneville H."/>
            <person name="Ram K.R."/>
            <person name="Rand D."/>
            <person name="Rasmussen M.D."/>
            <person name="Reed L.K."/>
            <person name="Reenan R."/>
            <person name="Reily A."/>
            <person name="Remington K.A."/>
            <person name="Rieger T.T."/>
            <person name="Ritchie M.G."/>
            <person name="Robin C."/>
            <person name="Rogers Y.H."/>
            <person name="Rohde C."/>
            <person name="Rozas J."/>
            <person name="Rubenfield M.J."/>
            <person name="Ruiz A."/>
            <person name="Russo S."/>
            <person name="Salzberg S.L."/>
            <person name="Sanchez-Gracia A."/>
            <person name="Saranga D.J."/>
            <person name="Sato H."/>
            <person name="Schaeffer S.W."/>
            <person name="Schatz M.C."/>
            <person name="Schlenke T."/>
            <person name="Schwartz R."/>
            <person name="Segarra C."/>
            <person name="Singh R.S."/>
            <person name="Sirot L."/>
            <person name="Sirota M."/>
            <person name="Sisneros N.B."/>
            <person name="Smith C.D."/>
            <person name="Smith T.F."/>
            <person name="Spieth J."/>
            <person name="Stage D.E."/>
            <person name="Stark A."/>
            <person name="Stephan W."/>
            <person name="Strausberg R.L."/>
            <person name="Strempel S."/>
            <person name="Sturgill D."/>
            <person name="Sutton G."/>
            <person name="Sutton G.G."/>
            <person name="Tao W."/>
            <person name="Teichmann S."/>
            <person name="Tobari Y.N."/>
            <person name="Tomimura Y."/>
            <person name="Tsolas J.M."/>
            <person name="Valente V.L."/>
            <person name="Venter E."/>
            <person name="Venter J.C."/>
            <person name="Vicario S."/>
            <person name="Vieira F.G."/>
            <person name="Vilella A.J."/>
            <person name="Villasante A."/>
            <person name="Walenz B."/>
            <person name="Wang J."/>
            <person name="Wasserman M."/>
            <person name="Watts T."/>
            <person name="Wilson D."/>
            <person name="Wilson R.K."/>
            <person name="Wing R.A."/>
            <person name="Wolfner M.F."/>
            <person name="Wong A."/>
            <person name="Wong G.K."/>
            <person name="Wu C.I."/>
            <person name="Wu G."/>
            <person name="Yamamoto D."/>
            <person name="Yang H.P."/>
            <person name="Yang S.P."/>
            <person name="Yorke J.A."/>
            <person name="Yoshida K."/>
            <person name="Zdobnov E."/>
            <person name="Zhang P."/>
            <person name="Zhang Y."/>
            <person name="Zimin A.V."/>
            <person name="Baldwin J."/>
            <person name="Abdouelleil A."/>
            <person name="Abdulkadir J."/>
            <person name="Abebe A."/>
            <person name="Abera B."/>
            <person name="Abreu J."/>
            <person name="Acer S.C."/>
            <person name="Aftuck L."/>
            <person name="Alexander A."/>
            <person name="An P."/>
            <person name="Anderson E."/>
            <person name="Anderson S."/>
            <person name="Arachi H."/>
            <person name="Azer M."/>
            <person name="Bachantsang P."/>
            <person name="Barry A."/>
            <person name="Bayul T."/>
            <person name="Berlin A."/>
            <person name="Bessette D."/>
            <person name="Bloom T."/>
            <person name="Blye J."/>
            <person name="Boguslavskiy L."/>
            <person name="Bonnet C."/>
            <person name="Boukhgalter B."/>
            <person name="Bourzgui I."/>
            <person name="Brown A."/>
            <person name="Cahill P."/>
            <person name="Channer S."/>
            <person name="Cheshatsang Y."/>
            <person name="Chuda L."/>
            <person name="Citroen M."/>
            <person name="Collymore A."/>
            <person name="Cooke P."/>
            <person name="Costello M."/>
            <person name="D'Aco K."/>
            <person name="Daza R."/>
            <person name="De Haan G."/>
            <person name="DeGray S."/>
            <person name="DeMaso C."/>
            <person name="Dhargay N."/>
            <person name="Dooley K."/>
            <person name="Dooley E."/>
            <person name="Doricent M."/>
            <person name="Dorje P."/>
            <person name="Dorjee K."/>
            <person name="Dupes A."/>
            <person name="Elong R."/>
            <person name="Falk J."/>
            <person name="Farina A."/>
            <person name="Faro S."/>
            <person name="Ferguson D."/>
            <person name="Fisher S."/>
            <person name="Foley C.D."/>
            <person name="Franke A."/>
            <person name="Friedrich D."/>
            <person name="Gadbois L."/>
            <person name="Gearin G."/>
            <person name="Gearin C.R."/>
            <person name="Giannoukos G."/>
            <person name="Goode T."/>
            <person name="Graham J."/>
            <person name="Grandbois E."/>
            <person name="Grewal S."/>
            <person name="Gyaltsen K."/>
            <person name="Hafez N."/>
            <person name="Hagos B."/>
            <person name="Hall J."/>
            <person name="Henson C."/>
            <person name="Hollinger A."/>
            <person name="Honan T."/>
            <person name="Huard M.D."/>
            <person name="Hughes L."/>
            <person name="Hurhula B."/>
            <person name="Husby M.E."/>
            <person name="Kamat A."/>
            <person name="Kanga B."/>
            <person name="Kashin S."/>
            <person name="Khazanovich D."/>
            <person name="Kisner P."/>
            <person name="Lance K."/>
            <person name="Lara M."/>
            <person name="Lee W."/>
            <person name="Lennon N."/>
            <person name="Letendre F."/>
            <person name="LeVine R."/>
            <person name="Lipovsky A."/>
            <person name="Liu X."/>
            <person name="Liu J."/>
            <person name="Liu S."/>
            <person name="Lokyitsang T."/>
            <person name="Lokyitsang Y."/>
            <person name="Lubonja R."/>
            <person name="Lui A."/>
            <person name="MacDonald P."/>
            <person name="Magnisalis V."/>
            <person name="Maru K."/>
            <person name="Matthews C."/>
            <person name="McCusker W."/>
            <person name="McDonough S."/>
            <person name="Mehta T."/>
            <person name="Meldrim J."/>
            <person name="Meneus L."/>
            <person name="Mihai O."/>
            <person name="Mihalev A."/>
            <person name="Mihova T."/>
            <person name="Mittelman R."/>
            <person name="Mlenga V."/>
            <person name="Montmayeur A."/>
            <person name="Mulrain L."/>
            <person name="Navidi A."/>
            <person name="Naylor J."/>
            <person name="Negash T."/>
            <person name="Nguyen T."/>
            <person name="Nguyen N."/>
            <person name="Nicol R."/>
            <person name="Norbu C."/>
            <person name="Norbu N."/>
            <person name="Novod N."/>
            <person name="O'Neill B."/>
            <person name="Osman S."/>
            <person name="Markiewicz E."/>
            <person name="Oyono O.L."/>
            <person name="Patti C."/>
            <person name="Phunkhang P."/>
            <person name="Pierre F."/>
            <person name="Priest M."/>
            <person name="Raghuraman S."/>
            <person name="Rege F."/>
            <person name="Reyes R."/>
            <person name="Rise C."/>
            <person name="Rogov P."/>
            <person name="Ross K."/>
            <person name="Ryan E."/>
            <person name="Settipalli S."/>
            <person name="Shea T."/>
            <person name="Sherpa N."/>
            <person name="Shi L."/>
            <person name="Shih D."/>
            <person name="Sparrow T."/>
            <person name="Spaulding J."/>
            <person name="Stalker J."/>
            <person name="Stange-Thomann N."/>
            <person name="Stavropoulos S."/>
            <person name="Stone C."/>
            <person name="Strader C."/>
            <person name="Tesfaye S."/>
            <person name="Thomson T."/>
            <person name="Thoulutsang Y."/>
            <person name="Thoulutsang D."/>
            <person name="Topham K."/>
            <person name="Topping I."/>
            <person name="Tsamla T."/>
            <person name="Vassiliev H."/>
            <person name="Vo A."/>
            <person name="Wangchuk T."/>
            <person name="Wangdi T."/>
            <person name="Weiand M."/>
            <person name="Wilkinson J."/>
            <person name="Wilson A."/>
            <person name="Yadav S."/>
            <person name="Young G."/>
            <person name="Yu Q."/>
            <person name="Zembek L."/>
            <person name="Zhong D."/>
            <person name="Zimmer A."/>
            <person name="Zwirko Z."/>
            <person name="Jaffe D.B."/>
            <person name="Alvarez P."/>
            <person name="Brockman W."/>
            <person name="Butler J."/>
            <person name="Chin C."/>
            <person name="Gnerre S."/>
            <person name="Grabherr M."/>
            <person name="Kleber M."/>
            <person name="Mauceli E."/>
            <person name="MacCallum I."/>
        </authorList>
    </citation>
    <scope>NUCLEOTIDE SEQUENCE [LARGE SCALE GENOMIC DNA]</scope>
    <source>
        <strain evidence="3">Tucson 14024-0371.13</strain>
    </source>
</reference>
<dbReference type="InParanoid" id="B3MFZ7"/>
<gene>
    <name evidence="2" type="primary">Dana\GF19807</name>
    <name evidence="2" type="synonym">dana_GLEANR_22213</name>
    <name evidence="2" type="ORF">GF19807</name>
</gene>
<dbReference type="EMBL" id="CH902619">
    <property type="protein sequence ID" value="EDV35679.1"/>
    <property type="molecule type" value="Genomic_DNA"/>
</dbReference>
<organism evidence="2 3">
    <name type="scientific">Drosophila ananassae</name>
    <name type="common">Fruit fly</name>
    <dbReference type="NCBI Taxonomy" id="7217"/>
    <lineage>
        <taxon>Eukaryota</taxon>
        <taxon>Metazoa</taxon>
        <taxon>Ecdysozoa</taxon>
        <taxon>Arthropoda</taxon>
        <taxon>Hexapoda</taxon>
        <taxon>Insecta</taxon>
        <taxon>Pterygota</taxon>
        <taxon>Neoptera</taxon>
        <taxon>Endopterygota</taxon>
        <taxon>Diptera</taxon>
        <taxon>Brachycera</taxon>
        <taxon>Muscomorpha</taxon>
        <taxon>Ephydroidea</taxon>
        <taxon>Drosophilidae</taxon>
        <taxon>Drosophila</taxon>
        <taxon>Sophophora</taxon>
    </lineage>
</organism>
<dbReference type="OMA" id="VPPTHCF"/>
<dbReference type="Proteomes" id="UP000007801">
    <property type="component" value="Unassembled WGS sequence"/>
</dbReference>
<protein>
    <submittedName>
        <fullName evidence="2">Uncharacterized protein</fullName>
    </submittedName>
</protein>